<dbReference type="RefSeq" id="WP_377003733.1">
    <property type="nucleotide sequence ID" value="NZ_JBHSGG010000016.1"/>
</dbReference>
<dbReference type="Proteomes" id="UP001595892">
    <property type="component" value="Unassembled WGS sequence"/>
</dbReference>
<accession>A0ABV9NKJ0</accession>
<gene>
    <name evidence="5" type="ORF">ACFO3Q_06005</name>
</gene>
<dbReference type="EMBL" id="JBHSGG010000016">
    <property type="protein sequence ID" value="MFC4727721.1"/>
    <property type="molecule type" value="Genomic_DNA"/>
</dbReference>
<dbReference type="PROSITE" id="PS01124">
    <property type="entry name" value="HTH_ARAC_FAMILY_2"/>
    <property type="match status" value="1"/>
</dbReference>
<dbReference type="InterPro" id="IPR050204">
    <property type="entry name" value="AraC_XylS_family_regulators"/>
</dbReference>
<dbReference type="InterPro" id="IPR009057">
    <property type="entry name" value="Homeodomain-like_sf"/>
</dbReference>
<feature type="domain" description="HTH araC/xylS-type" evidence="4">
    <location>
        <begin position="227"/>
        <end position="329"/>
    </location>
</feature>
<dbReference type="PANTHER" id="PTHR46796">
    <property type="entry name" value="HTH-TYPE TRANSCRIPTIONAL ACTIVATOR RHAS-RELATED"/>
    <property type="match status" value="1"/>
</dbReference>
<organism evidence="5 6">
    <name type="scientific">Coralloluteibacterium thermophilum</name>
    <dbReference type="NCBI Taxonomy" id="2707049"/>
    <lineage>
        <taxon>Bacteria</taxon>
        <taxon>Pseudomonadati</taxon>
        <taxon>Pseudomonadota</taxon>
        <taxon>Gammaproteobacteria</taxon>
        <taxon>Lysobacterales</taxon>
        <taxon>Lysobacteraceae</taxon>
        <taxon>Coralloluteibacterium</taxon>
    </lineage>
</organism>
<protein>
    <submittedName>
        <fullName evidence="5">AraC family transcriptional regulator</fullName>
    </submittedName>
</protein>
<evidence type="ECO:0000256" key="1">
    <source>
        <dbReference type="ARBA" id="ARBA00023015"/>
    </source>
</evidence>
<dbReference type="Pfam" id="PF14525">
    <property type="entry name" value="AraC_binding_2"/>
    <property type="match status" value="1"/>
</dbReference>
<dbReference type="InterPro" id="IPR035418">
    <property type="entry name" value="AraC-bd_2"/>
</dbReference>
<keyword evidence="1" id="KW-0805">Transcription regulation</keyword>
<evidence type="ECO:0000256" key="3">
    <source>
        <dbReference type="ARBA" id="ARBA00023163"/>
    </source>
</evidence>
<dbReference type="Pfam" id="PF12833">
    <property type="entry name" value="HTH_18"/>
    <property type="match status" value="1"/>
</dbReference>
<proteinExistence type="predicted"/>
<sequence>MIEQAIPAARSAQRRVFTELSTDTVPWRERYEFWHEHVRAHFNWELLRGRDPGNGFQARFRHWMGDEASFVDMSCGECRVARTADAGDELRLILMSAGQARIERRADAGIDCVSAGSLYLLDPGAVSRATWSAHHDLCLKLPRRAVVEAVGSDPLKGGAPICMLPNSGIAPFLTTQMRMLASHGTGMDAEDCASVLQNASALALFLLRRFLRREDAAPEEAHDALLVAAKRYIERHHRSHELNPDDVAAAVGCSRRQLYRIFGKEQLTVAGYLREVRLQQCRSDLERGGGGREVRIGAIAYAHGFADLPAFSKLFKRRFGVSPSEIAGGGATAA</sequence>
<name>A0ABV9NKJ0_9GAMM</name>
<dbReference type="InterPro" id="IPR018060">
    <property type="entry name" value="HTH_AraC"/>
</dbReference>
<evidence type="ECO:0000313" key="5">
    <source>
        <dbReference type="EMBL" id="MFC4727721.1"/>
    </source>
</evidence>
<dbReference type="PANTHER" id="PTHR46796:SF6">
    <property type="entry name" value="ARAC SUBFAMILY"/>
    <property type="match status" value="1"/>
</dbReference>
<keyword evidence="2" id="KW-0238">DNA-binding</keyword>
<reference evidence="6" key="1">
    <citation type="journal article" date="2019" name="Int. J. Syst. Evol. Microbiol.">
        <title>The Global Catalogue of Microorganisms (GCM) 10K type strain sequencing project: providing services to taxonomists for standard genome sequencing and annotation.</title>
        <authorList>
            <consortium name="The Broad Institute Genomics Platform"/>
            <consortium name="The Broad Institute Genome Sequencing Center for Infectious Disease"/>
            <person name="Wu L."/>
            <person name="Ma J."/>
        </authorList>
    </citation>
    <scope>NUCLEOTIDE SEQUENCE [LARGE SCALE GENOMIC DNA]</scope>
    <source>
        <strain evidence="6">CGMCC 1.13574</strain>
    </source>
</reference>
<dbReference type="SMART" id="SM00342">
    <property type="entry name" value="HTH_ARAC"/>
    <property type="match status" value="1"/>
</dbReference>
<comment type="caution">
    <text evidence="5">The sequence shown here is derived from an EMBL/GenBank/DDBJ whole genome shotgun (WGS) entry which is preliminary data.</text>
</comment>
<dbReference type="Gene3D" id="1.10.10.60">
    <property type="entry name" value="Homeodomain-like"/>
    <property type="match status" value="1"/>
</dbReference>
<evidence type="ECO:0000256" key="2">
    <source>
        <dbReference type="ARBA" id="ARBA00023125"/>
    </source>
</evidence>
<evidence type="ECO:0000313" key="6">
    <source>
        <dbReference type="Proteomes" id="UP001595892"/>
    </source>
</evidence>
<keyword evidence="3" id="KW-0804">Transcription</keyword>
<evidence type="ECO:0000259" key="4">
    <source>
        <dbReference type="PROSITE" id="PS01124"/>
    </source>
</evidence>
<dbReference type="SUPFAM" id="SSF46689">
    <property type="entry name" value="Homeodomain-like"/>
    <property type="match status" value="1"/>
</dbReference>
<keyword evidence="6" id="KW-1185">Reference proteome</keyword>